<dbReference type="Pfam" id="PF13401">
    <property type="entry name" value="AAA_22"/>
    <property type="match status" value="1"/>
</dbReference>
<evidence type="ECO:0000256" key="3">
    <source>
        <dbReference type="ARBA" id="ARBA00023125"/>
    </source>
</evidence>
<dbReference type="SUPFAM" id="SSF48452">
    <property type="entry name" value="TPR-like"/>
    <property type="match status" value="3"/>
</dbReference>
<dbReference type="InterPro" id="IPR016032">
    <property type="entry name" value="Sig_transdc_resp-reg_C-effctor"/>
</dbReference>
<organism evidence="7 8">
    <name type="scientific">Streptomyces millisiae</name>
    <dbReference type="NCBI Taxonomy" id="3075542"/>
    <lineage>
        <taxon>Bacteria</taxon>
        <taxon>Bacillati</taxon>
        <taxon>Actinomycetota</taxon>
        <taxon>Actinomycetes</taxon>
        <taxon>Kitasatosporales</taxon>
        <taxon>Streptomycetaceae</taxon>
        <taxon>Streptomyces</taxon>
    </lineage>
</organism>
<evidence type="ECO:0000313" key="8">
    <source>
        <dbReference type="Proteomes" id="UP001183420"/>
    </source>
</evidence>
<sequence>MQVGILGPLQVTSAQGEPVGVGGARLRALLIRLALDAGARVSGEALAEALWGDAPPGDQANALQSLVSRLRRALPESGLVVSEPGGYRLAAEPECVDATRFERLAGAGRRALGRGEPGPAAGTLREALALWRGPALADAGDAPYVAAAAARLAELRDTAVEDLAEAELAAGRPAAVLADLEALVGAHPLRERPRALLIRARYAAGRQAEALAGYAEYRSLLAEELGTEPGPELRELHLAVLRADPALAPAPRPPAGNLRAPLSSFVGREEELRLVGERLAEARLVTLVGPGGAGKTRLATTAAAELAGGFPGGVWLVELASVGDPEDVPRAALDALGAHARGILEPRPPSVAPRDALDQLVDALSGAPALLVLDNCEHLVDAAAGIADRLLGDCPGLRVLATSREPLGILGEALSPVPPLRLPPPGAPAAEAAASPAVRLLAERAAAVRPGFTVHDGNVAAVREICRRLDGLPLAIELAAARLRTLDPDHLASRLDDRFRLLTGGSRTALPRHQTLRAVVAWSWELLSDEERRLAEWLAVFAGGVTSESAEGVTGLPAGEALEPLTSLADKSLLQLAEGDGGSGPRFRMLETLREYGGERLAAAGLARAARDAHAAYFLRLAETAAPHLRGPAQLTWLATLTAERDNLLAALHHAVAVADADTAVRLVAALGLYWTMRGHHDEATHWLRLALDVPGASPWEARTVASGLFVLNATATGRPAEAVPEAERLRAELARPGVDARTLPLVGALEQGLAMFADPPAEGARLPAAVDHPDPWTRAMLRLMRAAILENAGDPDGVLAELRPAVAGFREAGDRWGLGMALTSLGELCRQRGELAEARATLTEALGLMGELRSESGLDQLRALLAVVRVEQGELDAVHEELVSLAEAADRHGSGYRVAHVRLALGDLARRRGDPAEAREHYETAMRHVERRTFVQPQLNALVRAGLALVALSEGDTRAAGTLLGQALDEAIDVWDMPVVARVGVAVALLCEGRGEPALAAEALGAAQALRGMPDLGSRDTAALTARLEAALGAGPGAAALRRGAGRHRDAAVDLLRGAALVGADGEREEHREQAGRPQQGAGDGPRHRP</sequence>
<feature type="compositionally biased region" description="Basic and acidic residues" evidence="5">
    <location>
        <begin position="1066"/>
        <end position="1076"/>
    </location>
</feature>
<reference evidence="8" key="1">
    <citation type="submission" date="2023-07" db="EMBL/GenBank/DDBJ databases">
        <title>30 novel species of actinomycetes from the DSMZ collection.</title>
        <authorList>
            <person name="Nouioui I."/>
        </authorList>
    </citation>
    <scope>NUCLEOTIDE SEQUENCE [LARGE SCALE GENOMIC DNA]</scope>
    <source>
        <strain evidence="8">DSM 44918</strain>
    </source>
</reference>
<keyword evidence="8" id="KW-1185">Reference proteome</keyword>
<dbReference type="Pfam" id="PF03704">
    <property type="entry name" value="BTAD"/>
    <property type="match status" value="1"/>
</dbReference>
<dbReference type="Pfam" id="PF25872">
    <property type="entry name" value="HTH_77"/>
    <property type="match status" value="1"/>
</dbReference>
<dbReference type="Gene3D" id="1.25.40.10">
    <property type="entry name" value="Tetratricopeptide repeat domain"/>
    <property type="match status" value="3"/>
</dbReference>
<dbReference type="InterPro" id="IPR036388">
    <property type="entry name" value="WH-like_DNA-bd_sf"/>
</dbReference>
<dbReference type="InterPro" id="IPR005158">
    <property type="entry name" value="BTAD"/>
</dbReference>
<proteinExistence type="inferred from homology"/>
<evidence type="ECO:0000313" key="7">
    <source>
        <dbReference type="EMBL" id="MDT0319691.1"/>
    </source>
</evidence>
<dbReference type="PANTHER" id="PTHR47691">
    <property type="entry name" value="REGULATOR-RELATED"/>
    <property type="match status" value="1"/>
</dbReference>
<dbReference type="PANTHER" id="PTHR47691:SF3">
    <property type="entry name" value="HTH-TYPE TRANSCRIPTIONAL REGULATOR RV0890C-RELATED"/>
    <property type="match status" value="1"/>
</dbReference>
<dbReference type="RefSeq" id="WP_311599125.1">
    <property type="nucleotide sequence ID" value="NZ_JAVREM010000016.1"/>
</dbReference>
<dbReference type="SMART" id="SM00028">
    <property type="entry name" value="TPR"/>
    <property type="match status" value="2"/>
</dbReference>
<keyword evidence="2" id="KW-0902">Two-component regulatory system</keyword>
<dbReference type="SMART" id="SM01043">
    <property type="entry name" value="BTAD"/>
    <property type="match status" value="1"/>
</dbReference>
<evidence type="ECO:0000256" key="5">
    <source>
        <dbReference type="SAM" id="MobiDB-lite"/>
    </source>
</evidence>
<dbReference type="PRINTS" id="PR00364">
    <property type="entry name" value="DISEASERSIST"/>
</dbReference>
<feature type="DNA-binding region" description="OmpR/PhoB-type" evidence="4">
    <location>
        <begin position="1"/>
        <end position="91"/>
    </location>
</feature>
<dbReference type="SUPFAM" id="SSF46894">
    <property type="entry name" value="C-terminal effector domain of the bipartite response regulators"/>
    <property type="match status" value="1"/>
</dbReference>
<dbReference type="EMBL" id="JAVREM010000016">
    <property type="protein sequence ID" value="MDT0319691.1"/>
    <property type="molecule type" value="Genomic_DNA"/>
</dbReference>
<dbReference type="InterPro" id="IPR049945">
    <property type="entry name" value="AAA_22"/>
</dbReference>
<keyword evidence="3 4" id="KW-0238">DNA-binding</keyword>
<name>A0ABU2LQ23_9ACTN</name>
<protein>
    <submittedName>
        <fullName evidence="7">BTAD domain-containing putative transcriptional regulator</fullName>
    </submittedName>
</protein>
<dbReference type="Proteomes" id="UP001183420">
    <property type="component" value="Unassembled WGS sequence"/>
</dbReference>
<gene>
    <name evidence="7" type="ORF">RNC47_15230</name>
</gene>
<dbReference type="InterPro" id="IPR027417">
    <property type="entry name" value="P-loop_NTPase"/>
</dbReference>
<accession>A0ABU2LQ23</accession>
<comment type="caution">
    <text evidence="7">The sequence shown here is derived from an EMBL/GenBank/DDBJ whole genome shotgun (WGS) entry which is preliminary data.</text>
</comment>
<dbReference type="InterPro" id="IPR058852">
    <property type="entry name" value="HTH_77"/>
</dbReference>
<dbReference type="Gene3D" id="1.10.10.10">
    <property type="entry name" value="Winged helix-like DNA-binding domain superfamily/Winged helix DNA-binding domain"/>
    <property type="match status" value="1"/>
</dbReference>
<dbReference type="InterPro" id="IPR011990">
    <property type="entry name" value="TPR-like_helical_dom_sf"/>
</dbReference>
<comment type="similarity">
    <text evidence="1">Belongs to the AfsR/DnrI/RedD regulatory family.</text>
</comment>
<dbReference type="InterPro" id="IPR019734">
    <property type="entry name" value="TPR_rpt"/>
</dbReference>
<evidence type="ECO:0000256" key="1">
    <source>
        <dbReference type="ARBA" id="ARBA00005820"/>
    </source>
</evidence>
<feature type="region of interest" description="Disordered" evidence="5">
    <location>
        <begin position="1065"/>
        <end position="1091"/>
    </location>
</feature>
<feature type="domain" description="OmpR/PhoB-type" evidence="6">
    <location>
        <begin position="1"/>
        <end position="91"/>
    </location>
</feature>
<evidence type="ECO:0000256" key="2">
    <source>
        <dbReference type="ARBA" id="ARBA00023012"/>
    </source>
</evidence>
<dbReference type="InterPro" id="IPR001867">
    <property type="entry name" value="OmpR/PhoB-type_DNA-bd"/>
</dbReference>
<dbReference type="PROSITE" id="PS51755">
    <property type="entry name" value="OMPR_PHOB"/>
    <property type="match status" value="1"/>
</dbReference>
<dbReference type="Gene3D" id="3.40.50.300">
    <property type="entry name" value="P-loop containing nucleotide triphosphate hydrolases"/>
    <property type="match status" value="1"/>
</dbReference>
<evidence type="ECO:0000256" key="4">
    <source>
        <dbReference type="PROSITE-ProRule" id="PRU01091"/>
    </source>
</evidence>
<dbReference type="Pfam" id="PF00486">
    <property type="entry name" value="Trans_reg_C"/>
    <property type="match status" value="1"/>
</dbReference>
<dbReference type="CDD" id="cd15831">
    <property type="entry name" value="BTAD"/>
    <property type="match status" value="1"/>
</dbReference>
<dbReference type="SMART" id="SM00862">
    <property type="entry name" value="Trans_reg_C"/>
    <property type="match status" value="1"/>
</dbReference>
<dbReference type="SUPFAM" id="SSF52540">
    <property type="entry name" value="P-loop containing nucleoside triphosphate hydrolases"/>
    <property type="match status" value="1"/>
</dbReference>
<evidence type="ECO:0000259" key="6">
    <source>
        <dbReference type="PROSITE" id="PS51755"/>
    </source>
</evidence>